<dbReference type="AlphaFoldDB" id="X1S5C4"/>
<feature type="non-terminal residue" evidence="1">
    <location>
        <position position="76"/>
    </location>
</feature>
<organism evidence="1">
    <name type="scientific">marine sediment metagenome</name>
    <dbReference type="NCBI Taxonomy" id="412755"/>
    <lineage>
        <taxon>unclassified sequences</taxon>
        <taxon>metagenomes</taxon>
        <taxon>ecological metagenomes</taxon>
    </lineage>
</organism>
<protein>
    <submittedName>
        <fullName evidence="1">Uncharacterized protein</fullName>
    </submittedName>
</protein>
<accession>X1S5C4</accession>
<dbReference type="EMBL" id="BARW01023899">
    <property type="protein sequence ID" value="GAI88098.1"/>
    <property type="molecule type" value="Genomic_DNA"/>
</dbReference>
<name>X1S5C4_9ZZZZ</name>
<sequence>MKKLGLLCLTLVLALGTLGVGYAMWSDTLTITGDVNTGEFIVVFDSQYDNDDSQQLDPSEERPLERIRYRYPRLDW</sequence>
<comment type="caution">
    <text evidence="1">The sequence shown here is derived from an EMBL/GenBank/DDBJ whole genome shotgun (WGS) entry which is preliminary data.</text>
</comment>
<proteinExistence type="predicted"/>
<evidence type="ECO:0000313" key="1">
    <source>
        <dbReference type="EMBL" id="GAI88098.1"/>
    </source>
</evidence>
<gene>
    <name evidence="1" type="ORF">S12H4_39536</name>
</gene>
<reference evidence="1" key="1">
    <citation type="journal article" date="2014" name="Front. Microbiol.">
        <title>High frequency of phylogenetically diverse reductive dehalogenase-homologous genes in deep subseafloor sedimentary metagenomes.</title>
        <authorList>
            <person name="Kawai M."/>
            <person name="Futagami T."/>
            <person name="Toyoda A."/>
            <person name="Takaki Y."/>
            <person name="Nishi S."/>
            <person name="Hori S."/>
            <person name="Arai W."/>
            <person name="Tsubouchi T."/>
            <person name="Morono Y."/>
            <person name="Uchiyama I."/>
            <person name="Ito T."/>
            <person name="Fujiyama A."/>
            <person name="Inagaki F."/>
            <person name="Takami H."/>
        </authorList>
    </citation>
    <scope>NUCLEOTIDE SEQUENCE</scope>
    <source>
        <strain evidence="1">Expedition CK06-06</strain>
    </source>
</reference>